<dbReference type="InterPro" id="IPR039841">
    <property type="entry name" value="INTS14"/>
</dbReference>
<dbReference type="EnsemblProtists" id="EKX51573">
    <property type="protein sequence ID" value="EKX51573"/>
    <property type="gene ID" value="GUITHDRAFT_102836"/>
</dbReference>
<gene>
    <name evidence="3" type="ORF">GUITHDRAFT_102836</name>
</gene>
<reference evidence="3 5" key="1">
    <citation type="journal article" date="2012" name="Nature">
        <title>Algal genomes reveal evolutionary mosaicism and the fate of nucleomorphs.</title>
        <authorList>
            <consortium name="DOE Joint Genome Institute"/>
            <person name="Curtis B.A."/>
            <person name="Tanifuji G."/>
            <person name="Burki F."/>
            <person name="Gruber A."/>
            <person name="Irimia M."/>
            <person name="Maruyama S."/>
            <person name="Arias M.C."/>
            <person name="Ball S.G."/>
            <person name="Gile G.H."/>
            <person name="Hirakawa Y."/>
            <person name="Hopkins J.F."/>
            <person name="Kuo A."/>
            <person name="Rensing S.A."/>
            <person name="Schmutz J."/>
            <person name="Symeonidi A."/>
            <person name="Elias M."/>
            <person name="Eveleigh R.J."/>
            <person name="Herman E.K."/>
            <person name="Klute M.J."/>
            <person name="Nakayama T."/>
            <person name="Obornik M."/>
            <person name="Reyes-Prieto A."/>
            <person name="Armbrust E.V."/>
            <person name="Aves S.J."/>
            <person name="Beiko R.G."/>
            <person name="Coutinho P."/>
            <person name="Dacks J.B."/>
            <person name="Durnford D.G."/>
            <person name="Fast N.M."/>
            <person name="Green B.R."/>
            <person name="Grisdale C.J."/>
            <person name="Hempel F."/>
            <person name="Henrissat B."/>
            <person name="Hoppner M.P."/>
            <person name="Ishida K."/>
            <person name="Kim E."/>
            <person name="Koreny L."/>
            <person name="Kroth P.G."/>
            <person name="Liu Y."/>
            <person name="Malik S.B."/>
            <person name="Maier U.G."/>
            <person name="McRose D."/>
            <person name="Mock T."/>
            <person name="Neilson J.A."/>
            <person name="Onodera N.T."/>
            <person name="Poole A.M."/>
            <person name="Pritham E.J."/>
            <person name="Richards T.A."/>
            <person name="Rocap G."/>
            <person name="Roy S.W."/>
            <person name="Sarai C."/>
            <person name="Schaack S."/>
            <person name="Shirato S."/>
            <person name="Slamovits C.H."/>
            <person name="Spencer D.F."/>
            <person name="Suzuki S."/>
            <person name="Worden A.Z."/>
            <person name="Zauner S."/>
            <person name="Barry K."/>
            <person name="Bell C."/>
            <person name="Bharti A.K."/>
            <person name="Crow J.A."/>
            <person name="Grimwood J."/>
            <person name="Kramer R."/>
            <person name="Lindquist E."/>
            <person name="Lucas S."/>
            <person name="Salamov A."/>
            <person name="McFadden G.I."/>
            <person name="Lane C.E."/>
            <person name="Keeling P.J."/>
            <person name="Gray M.W."/>
            <person name="Grigoriev I.V."/>
            <person name="Archibald J.M."/>
        </authorList>
    </citation>
    <scope>NUCLEOTIDE SEQUENCE</scope>
    <source>
        <strain evidence="3 5">CCMP2712</strain>
    </source>
</reference>
<evidence type="ECO:0000313" key="3">
    <source>
        <dbReference type="EMBL" id="EKX51573.1"/>
    </source>
</evidence>
<evidence type="ECO:0000313" key="4">
    <source>
        <dbReference type="EnsemblProtists" id="EKX51573"/>
    </source>
</evidence>
<dbReference type="RefSeq" id="XP_005838553.1">
    <property type="nucleotide sequence ID" value="XM_005838496.1"/>
</dbReference>
<dbReference type="KEGG" id="gtt:GUITHDRAFT_102836"/>
<dbReference type="HOGENOM" id="CLU_591154_0_0_1"/>
<proteinExistence type="predicted"/>
<dbReference type="PANTHER" id="PTHR13532">
    <property type="match status" value="1"/>
</dbReference>
<dbReference type="GeneID" id="17308257"/>
<dbReference type="PaxDb" id="55529-EKX51573"/>
<dbReference type="GO" id="GO:0032039">
    <property type="term" value="C:integrator complex"/>
    <property type="evidence" value="ECO:0007669"/>
    <property type="project" value="InterPro"/>
</dbReference>
<feature type="domain" description="Integrator complex subunit 14 C-terminal" evidence="2">
    <location>
        <begin position="346"/>
        <end position="396"/>
    </location>
</feature>
<name>L1JU05_GUITC</name>
<accession>L1JU05</accession>
<evidence type="ECO:0000259" key="2">
    <source>
        <dbReference type="Pfam" id="PF20504"/>
    </source>
</evidence>
<dbReference type="OrthoDB" id="2374335at2759"/>
<feature type="compositionally biased region" description="Basic and acidic residues" evidence="1">
    <location>
        <begin position="322"/>
        <end position="337"/>
    </location>
</feature>
<dbReference type="EMBL" id="JH992975">
    <property type="protein sequence ID" value="EKX51573.1"/>
    <property type="molecule type" value="Genomic_DNA"/>
</dbReference>
<feature type="region of interest" description="Disordered" evidence="1">
    <location>
        <begin position="321"/>
        <end position="343"/>
    </location>
</feature>
<evidence type="ECO:0000313" key="5">
    <source>
        <dbReference type="Proteomes" id="UP000011087"/>
    </source>
</evidence>
<organism evidence="3">
    <name type="scientific">Guillardia theta (strain CCMP2712)</name>
    <name type="common">Cryptophyte</name>
    <dbReference type="NCBI Taxonomy" id="905079"/>
    <lineage>
        <taxon>Eukaryota</taxon>
        <taxon>Cryptophyceae</taxon>
        <taxon>Pyrenomonadales</taxon>
        <taxon>Geminigeraceae</taxon>
        <taxon>Guillardia</taxon>
    </lineage>
</organism>
<dbReference type="Pfam" id="PF20504">
    <property type="entry name" value="IntS14_C"/>
    <property type="match status" value="1"/>
</dbReference>
<dbReference type="Proteomes" id="UP000011087">
    <property type="component" value="Unassembled WGS sequence"/>
</dbReference>
<feature type="region of interest" description="Disordered" evidence="1">
    <location>
        <begin position="431"/>
        <end position="463"/>
    </location>
</feature>
<sequence length="463" mass="51108">MSSSCKVLVPFEDDPRTDHKKLRTALYDIELEDTANVTEAMKSACSLLREKFSVSAVGCQVVIVVDGAPSFAELRQLRDIVNHLPKSIVFHIIAMGSDDELHRCSIYQTLAERSRGLFDTGGYKNAFTMLAKRFFQPYQGMIVCGHFQTSITLYPDPNLAVDSSSHGMTGSRDVPNAPSSGPVPPFIAIRGFIQKSVLVTEVKSDYAQFKFPISSKHIVFPDLRSNATPQQNCSFLYFLLNSLLADELVAVCHLLPGAQGKEAGDEARSCFLLPSNQPASENSSSEKKTNQLQLTLCDAAIVDKSRCKMVELINLGLSARSSEGDAKQKEKKQRLMAEDSQIPSPETLQSDLAKVLKNTAQLPAKKEALYKDCERLRRSCQMYMMPNIREATVQILKAVMEGEHQDSSGDKETAGERSFYIKDLMDQLSRSDLSQPIVPPPAYEPESAKKKGGNKASLENILG</sequence>
<reference evidence="5" key="2">
    <citation type="submission" date="2012-11" db="EMBL/GenBank/DDBJ databases">
        <authorList>
            <person name="Kuo A."/>
            <person name="Curtis B.A."/>
            <person name="Tanifuji G."/>
            <person name="Burki F."/>
            <person name="Gruber A."/>
            <person name="Irimia M."/>
            <person name="Maruyama S."/>
            <person name="Arias M.C."/>
            <person name="Ball S.G."/>
            <person name="Gile G.H."/>
            <person name="Hirakawa Y."/>
            <person name="Hopkins J.F."/>
            <person name="Rensing S.A."/>
            <person name="Schmutz J."/>
            <person name="Symeonidi A."/>
            <person name="Elias M."/>
            <person name="Eveleigh R.J."/>
            <person name="Herman E.K."/>
            <person name="Klute M.J."/>
            <person name="Nakayama T."/>
            <person name="Obornik M."/>
            <person name="Reyes-Prieto A."/>
            <person name="Armbrust E.V."/>
            <person name="Aves S.J."/>
            <person name="Beiko R.G."/>
            <person name="Coutinho P."/>
            <person name="Dacks J.B."/>
            <person name="Durnford D.G."/>
            <person name="Fast N.M."/>
            <person name="Green B.R."/>
            <person name="Grisdale C."/>
            <person name="Hempe F."/>
            <person name="Henrissat B."/>
            <person name="Hoppner M.P."/>
            <person name="Ishida K.-I."/>
            <person name="Kim E."/>
            <person name="Koreny L."/>
            <person name="Kroth P.G."/>
            <person name="Liu Y."/>
            <person name="Malik S.-B."/>
            <person name="Maier U.G."/>
            <person name="McRose D."/>
            <person name="Mock T."/>
            <person name="Neilson J.A."/>
            <person name="Onodera N.T."/>
            <person name="Poole A.M."/>
            <person name="Pritham E.J."/>
            <person name="Richards T.A."/>
            <person name="Rocap G."/>
            <person name="Roy S.W."/>
            <person name="Sarai C."/>
            <person name="Schaack S."/>
            <person name="Shirato S."/>
            <person name="Slamovits C.H."/>
            <person name="Spencer D.F."/>
            <person name="Suzuki S."/>
            <person name="Worden A.Z."/>
            <person name="Zauner S."/>
            <person name="Barry K."/>
            <person name="Bell C."/>
            <person name="Bharti A.K."/>
            <person name="Crow J.A."/>
            <person name="Grimwood J."/>
            <person name="Kramer R."/>
            <person name="Lindquist E."/>
            <person name="Lucas S."/>
            <person name="Salamov A."/>
            <person name="McFadden G.I."/>
            <person name="Lane C.E."/>
            <person name="Keeling P.J."/>
            <person name="Gray M.W."/>
            <person name="Grigoriev I.V."/>
            <person name="Archibald J.M."/>
        </authorList>
    </citation>
    <scope>NUCLEOTIDE SEQUENCE</scope>
    <source>
        <strain evidence="5">CCMP2712</strain>
    </source>
</reference>
<evidence type="ECO:0000256" key="1">
    <source>
        <dbReference type="SAM" id="MobiDB-lite"/>
    </source>
</evidence>
<protein>
    <recommendedName>
        <fullName evidence="2">Integrator complex subunit 14 C-terminal domain-containing protein</fullName>
    </recommendedName>
</protein>
<dbReference type="PANTHER" id="PTHR13532:SF3">
    <property type="entry name" value="INTEGRATOR COMPLEX SUBUNIT 14"/>
    <property type="match status" value="1"/>
</dbReference>
<dbReference type="InterPro" id="IPR046471">
    <property type="entry name" value="IntS14_C"/>
</dbReference>
<dbReference type="AlphaFoldDB" id="L1JU05"/>
<keyword evidence="5" id="KW-1185">Reference proteome</keyword>
<dbReference type="GO" id="GO:0034472">
    <property type="term" value="P:snRNA 3'-end processing"/>
    <property type="evidence" value="ECO:0007669"/>
    <property type="project" value="TreeGrafter"/>
</dbReference>
<reference evidence="4" key="3">
    <citation type="submission" date="2016-03" db="UniProtKB">
        <authorList>
            <consortium name="EnsemblProtists"/>
        </authorList>
    </citation>
    <scope>IDENTIFICATION</scope>
</reference>
<dbReference type="OMA" id="MAWTEST"/>